<dbReference type="Proteomes" id="UP000256345">
    <property type="component" value="Unassembled WGS sequence"/>
</dbReference>
<protein>
    <recommendedName>
        <fullName evidence="3">Lipoprotein</fullName>
    </recommendedName>
</protein>
<accession>A0ABX9K3H3</accession>
<evidence type="ECO:0008006" key="3">
    <source>
        <dbReference type="Google" id="ProtNLM"/>
    </source>
</evidence>
<dbReference type="RefSeq" id="WP_047855376.1">
    <property type="nucleotide sequence ID" value="NZ_CP011509.1"/>
</dbReference>
<name>A0ABX9K3H3_9BACT</name>
<reference evidence="1 2" key="1">
    <citation type="submission" date="2018-08" db="EMBL/GenBank/DDBJ databases">
        <title>Genomic Encyclopedia of Archaeal and Bacterial Type Strains, Phase II (KMG-II): from individual species to whole genera.</title>
        <authorList>
            <person name="Goeker M."/>
        </authorList>
    </citation>
    <scope>NUCLEOTIDE SEQUENCE [LARGE SCALE GENOMIC DNA]</scope>
    <source>
        <strain evidence="1 2">DSM 2261</strain>
    </source>
</reference>
<sequence>MRALALFVSLFLGSVLPGCIRHVAIPPSAEDGPVEEPPPGMVSVSVVSDPGEQVWDVYAGRDLVCTTPCTQWFSPRQHLFLKSRNGDRLFIPGVGREALRARHAILVAEGTSYAKHVNGIVFTTLGGMGLVTGITFTAVGCSQVQERGGMCTAGLITGGVSLPVTAFALWMLLDAAPKAHVLPAFQTRAQHGQPPVTFSLAPNGIAGTF</sequence>
<organism evidence="1 2">
    <name type="scientific">Archangium gephyra</name>
    <dbReference type="NCBI Taxonomy" id="48"/>
    <lineage>
        <taxon>Bacteria</taxon>
        <taxon>Pseudomonadati</taxon>
        <taxon>Myxococcota</taxon>
        <taxon>Myxococcia</taxon>
        <taxon>Myxococcales</taxon>
        <taxon>Cystobacterineae</taxon>
        <taxon>Archangiaceae</taxon>
        <taxon>Archangium</taxon>
    </lineage>
</organism>
<gene>
    <name evidence="1" type="ORF">ATI61_10411</name>
</gene>
<keyword evidence="2" id="KW-1185">Reference proteome</keyword>
<evidence type="ECO:0000313" key="1">
    <source>
        <dbReference type="EMBL" id="REG32724.1"/>
    </source>
</evidence>
<dbReference type="EMBL" id="QUMU01000004">
    <property type="protein sequence ID" value="REG32724.1"/>
    <property type="molecule type" value="Genomic_DNA"/>
</dbReference>
<comment type="caution">
    <text evidence="1">The sequence shown here is derived from an EMBL/GenBank/DDBJ whole genome shotgun (WGS) entry which is preliminary data.</text>
</comment>
<proteinExistence type="predicted"/>
<evidence type="ECO:0000313" key="2">
    <source>
        <dbReference type="Proteomes" id="UP000256345"/>
    </source>
</evidence>